<reference evidence="3 4" key="1">
    <citation type="submission" date="2016-10" db="EMBL/GenBank/DDBJ databases">
        <authorList>
            <person name="de Groot N.N."/>
        </authorList>
    </citation>
    <scope>NUCLEOTIDE SEQUENCE [LARGE SCALE GENOMIC DNA]</scope>
    <source>
        <strain evidence="3 4">DSM 44892</strain>
    </source>
</reference>
<dbReference type="Pfam" id="PF00271">
    <property type="entry name" value="Helicase_C"/>
    <property type="match status" value="1"/>
</dbReference>
<dbReference type="CDD" id="cd18797">
    <property type="entry name" value="SF2_C_Hrq"/>
    <property type="match status" value="1"/>
</dbReference>
<dbReference type="CDD" id="cd17923">
    <property type="entry name" value="DEXHc_Hrq1-like"/>
    <property type="match status" value="1"/>
</dbReference>
<dbReference type="GO" id="GO:0036297">
    <property type="term" value="P:interstrand cross-link repair"/>
    <property type="evidence" value="ECO:0007669"/>
    <property type="project" value="TreeGrafter"/>
</dbReference>
<dbReference type="InterPro" id="IPR011545">
    <property type="entry name" value="DEAD/DEAH_box_helicase_dom"/>
</dbReference>
<dbReference type="SMART" id="SM00490">
    <property type="entry name" value="HELICc"/>
    <property type="match status" value="1"/>
</dbReference>
<evidence type="ECO:0000256" key="1">
    <source>
        <dbReference type="ARBA" id="ARBA00022741"/>
    </source>
</evidence>
<dbReference type="InterPro" id="IPR022307">
    <property type="entry name" value="Helicase_put_actinobac"/>
</dbReference>
<dbReference type="Gene3D" id="3.40.50.300">
    <property type="entry name" value="P-loop containing nucleotide triphosphate hydrolases"/>
    <property type="match status" value="2"/>
</dbReference>
<dbReference type="AlphaFoldDB" id="A0A1G8IL88"/>
<dbReference type="EMBL" id="FNDN01000005">
    <property type="protein sequence ID" value="SDI19798.1"/>
    <property type="molecule type" value="Genomic_DNA"/>
</dbReference>
<organism evidence="3 4">
    <name type="scientific">Rhodococcus triatomae</name>
    <dbReference type="NCBI Taxonomy" id="300028"/>
    <lineage>
        <taxon>Bacteria</taxon>
        <taxon>Bacillati</taxon>
        <taxon>Actinomycetota</taxon>
        <taxon>Actinomycetes</taxon>
        <taxon>Mycobacteriales</taxon>
        <taxon>Nocardiaceae</taxon>
        <taxon>Rhodococcus</taxon>
    </lineage>
</organism>
<dbReference type="InterPro" id="IPR055227">
    <property type="entry name" value="HRQ1_WHD"/>
</dbReference>
<dbReference type="InterPro" id="IPR001650">
    <property type="entry name" value="Helicase_C-like"/>
</dbReference>
<evidence type="ECO:0000313" key="3">
    <source>
        <dbReference type="EMBL" id="SDI19798.1"/>
    </source>
</evidence>
<dbReference type="SUPFAM" id="SSF52540">
    <property type="entry name" value="P-loop containing nucleoside triphosphate hydrolases"/>
    <property type="match status" value="1"/>
</dbReference>
<dbReference type="PANTHER" id="PTHR47957">
    <property type="entry name" value="ATP-DEPENDENT HELICASE HRQ1"/>
    <property type="match status" value="1"/>
</dbReference>
<dbReference type="RefSeq" id="WP_072740290.1">
    <property type="nucleotide sequence ID" value="NZ_CP048813.1"/>
</dbReference>
<proteinExistence type="predicted"/>
<dbReference type="NCBIfam" id="TIGR03817">
    <property type="entry name" value="DECH_helic"/>
    <property type="match status" value="1"/>
</dbReference>
<dbReference type="PANTHER" id="PTHR47957:SF3">
    <property type="entry name" value="ATP-DEPENDENT HELICASE HRQ1"/>
    <property type="match status" value="1"/>
</dbReference>
<sequence>MNTVFSSDDTSGNSAVTYGRELLSHVGGRTIGLGGSIPAGPDGTSEQDTAPLTFATDVPGRVARHANWPDWAHPSVVRALRDAGVGEPWTHQAEAAELAHSGTHVVLSTGTASGKSCAYQLPILTDLAEDPRATALYLSPTKALGADQLRATTTLCSADRDLAGIHPCGFDGDTPTEIRGWARENSRWLFTNPDMLHVSLLRGHTRWAHFLRKLRYVVIDECHSYRGVFGSHVAWVIRRLRRIAARYGAHPVFVLASATTADPGAAATRLVGAPCAEVTDDGSPHGPRTIALWEPPLMSDTIGENGSPVRRPAPTEAARIMADLVAEGARTLTFVRSRRAAEVTALAARRHLAERHPDLVSRVASYRAGYLSEDRRALETALSEGELLGAASTNALELGVDIAGLDAVVVAGFPGTVASFWQQGGRSGRRGEGSLVVLVARDDPLDMYLVHHPEALLGRPVEASVTDPTNPYVLGPQLLCAAAEQPLTQDEVDEFGAHDVLARLADEGLVRRRAHGWFVTPGTDPHAAVDIRGGIGSQVAIVDAGCGRLLGTVDAGRAPATVHPGAVHIHQGESYVVDELDLDQGVALVHEEEPEWSTSVRSTTDITITGSIEQKQYGDVDVALVEVDVTDQVIGYLRRLPSGEVLDSVSLDMPAQTLPTRAVRYTLTPELLEAAGLGAERIPGALHAAEHAAIGLLPLIATCDRGDIGGVSTALHPDTGLPTIFVYDGHPGGAGFADRGHAEIRRWLTATRDAIEACRCRAGCPSCVYSPKCGNGNEPLDKDGAVRVLSLVLAALG</sequence>
<keyword evidence="4" id="KW-1185">Reference proteome</keyword>
<dbReference type="Pfam" id="PF22982">
    <property type="entry name" value="WHD_HRQ1"/>
    <property type="match status" value="1"/>
</dbReference>
<name>A0A1G8IL88_9NOCA</name>
<keyword evidence="2" id="KW-0067">ATP-binding</keyword>
<evidence type="ECO:0000256" key="2">
    <source>
        <dbReference type="ARBA" id="ARBA00022840"/>
    </source>
</evidence>
<dbReference type="OrthoDB" id="143059at2"/>
<dbReference type="InterPro" id="IPR018973">
    <property type="entry name" value="MZB"/>
</dbReference>
<dbReference type="Proteomes" id="UP000183263">
    <property type="component" value="Unassembled WGS sequence"/>
</dbReference>
<dbReference type="GO" id="GO:0003676">
    <property type="term" value="F:nucleic acid binding"/>
    <property type="evidence" value="ECO:0007669"/>
    <property type="project" value="InterPro"/>
</dbReference>
<dbReference type="GO" id="GO:0043138">
    <property type="term" value="F:3'-5' DNA helicase activity"/>
    <property type="evidence" value="ECO:0007669"/>
    <property type="project" value="TreeGrafter"/>
</dbReference>
<keyword evidence="3" id="KW-0347">Helicase</keyword>
<dbReference type="GO" id="GO:0006289">
    <property type="term" value="P:nucleotide-excision repair"/>
    <property type="evidence" value="ECO:0007669"/>
    <property type="project" value="TreeGrafter"/>
</dbReference>
<evidence type="ECO:0000313" key="4">
    <source>
        <dbReference type="Proteomes" id="UP000183263"/>
    </source>
</evidence>
<keyword evidence="3" id="KW-0378">Hydrolase</keyword>
<protein>
    <submittedName>
        <fullName evidence="3">DEAD/DEAH box helicase domain-containing protein</fullName>
    </submittedName>
</protein>
<gene>
    <name evidence="3" type="ORF">SAMN05444695_105320</name>
</gene>
<dbReference type="Pfam" id="PF09369">
    <property type="entry name" value="MZB"/>
    <property type="match status" value="1"/>
</dbReference>
<dbReference type="SMART" id="SM00487">
    <property type="entry name" value="DEXDc"/>
    <property type="match status" value="1"/>
</dbReference>
<accession>A0A1G8IL88</accession>
<dbReference type="InterPro" id="IPR014001">
    <property type="entry name" value="Helicase_ATP-bd"/>
</dbReference>
<keyword evidence="1" id="KW-0547">Nucleotide-binding</keyword>
<dbReference type="FunFam" id="3.40.50.300:FF:001137">
    <property type="entry name" value="DEAD/DEAH box helicase"/>
    <property type="match status" value="1"/>
</dbReference>
<dbReference type="PROSITE" id="PS51192">
    <property type="entry name" value="HELICASE_ATP_BIND_1"/>
    <property type="match status" value="1"/>
</dbReference>
<dbReference type="GO" id="GO:0005524">
    <property type="term" value="F:ATP binding"/>
    <property type="evidence" value="ECO:0007669"/>
    <property type="project" value="UniProtKB-KW"/>
</dbReference>
<dbReference type="InterPro" id="IPR027417">
    <property type="entry name" value="P-loop_NTPase"/>
</dbReference>
<dbReference type="PROSITE" id="PS51194">
    <property type="entry name" value="HELICASE_CTER"/>
    <property type="match status" value="1"/>
</dbReference>
<dbReference type="Pfam" id="PF00270">
    <property type="entry name" value="DEAD"/>
    <property type="match status" value="1"/>
</dbReference>